<evidence type="ECO:0000313" key="3">
    <source>
        <dbReference type="Proteomes" id="UP001140949"/>
    </source>
</evidence>
<dbReference type="EMBL" id="JANAVB010009999">
    <property type="protein sequence ID" value="KAJ6839428.1"/>
    <property type="molecule type" value="Genomic_DNA"/>
</dbReference>
<organism evidence="2 3">
    <name type="scientific">Iris pallida</name>
    <name type="common">Sweet iris</name>
    <dbReference type="NCBI Taxonomy" id="29817"/>
    <lineage>
        <taxon>Eukaryota</taxon>
        <taxon>Viridiplantae</taxon>
        <taxon>Streptophyta</taxon>
        <taxon>Embryophyta</taxon>
        <taxon>Tracheophyta</taxon>
        <taxon>Spermatophyta</taxon>
        <taxon>Magnoliopsida</taxon>
        <taxon>Liliopsida</taxon>
        <taxon>Asparagales</taxon>
        <taxon>Iridaceae</taxon>
        <taxon>Iridoideae</taxon>
        <taxon>Irideae</taxon>
        <taxon>Iris</taxon>
    </lineage>
</organism>
<reference evidence="2" key="1">
    <citation type="journal article" date="2023" name="GigaByte">
        <title>Genome assembly of the bearded iris, Iris pallida Lam.</title>
        <authorList>
            <person name="Bruccoleri R.E."/>
            <person name="Oakeley E.J."/>
            <person name="Faust A.M.E."/>
            <person name="Altorfer M."/>
            <person name="Dessus-Babus S."/>
            <person name="Burckhardt D."/>
            <person name="Oertli M."/>
            <person name="Naumann U."/>
            <person name="Petersen F."/>
            <person name="Wong J."/>
        </authorList>
    </citation>
    <scope>NUCLEOTIDE SEQUENCE</scope>
    <source>
        <strain evidence="2">GSM-AAB239-AS_SAM_17_03QT</strain>
    </source>
</reference>
<protein>
    <submittedName>
        <fullName evidence="2">DNA topoisomerase 2-binding protein 1</fullName>
    </submittedName>
</protein>
<dbReference type="AlphaFoldDB" id="A0AAX6HFH3"/>
<feature type="compositionally biased region" description="Polar residues" evidence="1">
    <location>
        <begin position="72"/>
        <end position="81"/>
    </location>
</feature>
<comment type="caution">
    <text evidence="2">The sequence shown here is derived from an EMBL/GenBank/DDBJ whole genome shotgun (WGS) entry which is preliminary data.</text>
</comment>
<evidence type="ECO:0000313" key="2">
    <source>
        <dbReference type="EMBL" id="KAJ6839428.1"/>
    </source>
</evidence>
<sequence>MVLPDSFQPRPVIAQDREAGLCIVSQYPTQAARMFSGCVPSQLPTQSQGPVYRPKETSQGTMEISGGGCYKSSGSNTRNDP</sequence>
<name>A0AAX6HFH3_IRIPA</name>
<feature type="region of interest" description="Disordered" evidence="1">
    <location>
        <begin position="43"/>
        <end position="81"/>
    </location>
</feature>
<accession>A0AAX6HFH3</accession>
<gene>
    <name evidence="2" type="ORF">M6B38_314820</name>
</gene>
<proteinExistence type="predicted"/>
<reference evidence="2" key="2">
    <citation type="submission" date="2023-04" db="EMBL/GenBank/DDBJ databases">
        <authorList>
            <person name="Bruccoleri R.E."/>
            <person name="Oakeley E.J."/>
            <person name="Faust A.-M."/>
            <person name="Dessus-Babus S."/>
            <person name="Altorfer M."/>
            <person name="Burckhardt D."/>
            <person name="Oertli M."/>
            <person name="Naumann U."/>
            <person name="Petersen F."/>
            <person name="Wong J."/>
        </authorList>
    </citation>
    <scope>NUCLEOTIDE SEQUENCE</scope>
    <source>
        <strain evidence="2">GSM-AAB239-AS_SAM_17_03QT</strain>
        <tissue evidence="2">Leaf</tissue>
    </source>
</reference>
<dbReference type="Proteomes" id="UP001140949">
    <property type="component" value="Unassembled WGS sequence"/>
</dbReference>
<evidence type="ECO:0000256" key="1">
    <source>
        <dbReference type="SAM" id="MobiDB-lite"/>
    </source>
</evidence>
<keyword evidence="3" id="KW-1185">Reference proteome</keyword>